<dbReference type="Pfam" id="PF13671">
    <property type="entry name" value="AAA_33"/>
    <property type="match status" value="1"/>
</dbReference>
<organism evidence="1">
    <name type="scientific">Desulfovibrio sp. U5L</name>
    <dbReference type="NCBI Taxonomy" id="596152"/>
    <lineage>
        <taxon>Bacteria</taxon>
        <taxon>Pseudomonadati</taxon>
        <taxon>Thermodesulfobacteriota</taxon>
        <taxon>Desulfovibrionia</taxon>
        <taxon>Desulfovibrionales</taxon>
        <taxon>Desulfovibrionaceae</taxon>
        <taxon>Desulfovibrio</taxon>
    </lineage>
</organism>
<sequence>MATLIVLSGLPGTGKSSIARELARASGAVWLRIDSIEQAIRDSGVVTGNLCDAGYRAAYAVAEDNLRLGRDVIGDSVNPWPLTRNAWRETGLRASAQVLEVEMLCSDSEEHRRRIETRTGEVPGLVLPDWQAVIGRDYHPWDRRHLTIDTAGRSVGACVAFLLGAVQEKAAAKPALPRT</sequence>
<dbReference type="Gene3D" id="3.40.50.300">
    <property type="entry name" value="P-loop containing nucleotide triphosphate hydrolases"/>
    <property type="match status" value="1"/>
</dbReference>
<dbReference type="HOGENOM" id="CLU_116774_0_0_7"/>
<reference evidence="1" key="1">
    <citation type="submission" date="2011-11" db="EMBL/GenBank/DDBJ databases">
        <title>Improved High-Quality Draft sequence of Desulfovibrio sp. U5L.</title>
        <authorList>
            <consortium name="US DOE Joint Genome Institute"/>
            <person name="Lucas S."/>
            <person name="Han J."/>
            <person name="Lapidus A."/>
            <person name="Cheng J.-F."/>
            <person name="Goodwin L."/>
            <person name="Pitluck S."/>
            <person name="Peters L."/>
            <person name="Ovchinnikova G."/>
            <person name="Held B."/>
            <person name="Detter J.C."/>
            <person name="Han C."/>
            <person name="Tapia R."/>
            <person name="Land M."/>
            <person name="Hauser L."/>
            <person name="Kyrpides N."/>
            <person name="Ivanova N."/>
            <person name="Pagani I."/>
            <person name="Gabster J."/>
            <person name="Walker C."/>
            <person name="Stolyar S."/>
            <person name="Stahl D."/>
            <person name="Arkin A."/>
            <person name="Dehal P."/>
            <person name="Hazen T."/>
            <person name="Woyke T."/>
        </authorList>
    </citation>
    <scope>NUCLEOTIDE SEQUENCE [LARGE SCALE GENOMIC DNA]</scope>
    <source>
        <strain evidence="1">U5L</strain>
    </source>
</reference>
<name>I2PXA2_9BACT</name>
<gene>
    <name evidence="1" type="ORF">DesU5LDRAFT_0452</name>
</gene>
<accession>I2PXA2</accession>
<dbReference type="AlphaFoldDB" id="I2PXA2"/>
<dbReference type="SUPFAM" id="SSF52540">
    <property type="entry name" value="P-loop containing nucleoside triphosphate hydrolases"/>
    <property type="match status" value="1"/>
</dbReference>
<dbReference type="PANTHER" id="PTHR37807:SF3">
    <property type="entry name" value="OS07G0160300 PROTEIN"/>
    <property type="match status" value="1"/>
</dbReference>
<dbReference type="eggNOG" id="COG0645">
    <property type="taxonomic scope" value="Bacteria"/>
</dbReference>
<keyword evidence="1" id="KW-0418">Kinase</keyword>
<keyword evidence="1" id="KW-0808">Transferase</keyword>
<dbReference type="EMBL" id="JH600068">
    <property type="protein sequence ID" value="EIG52158.1"/>
    <property type="molecule type" value="Genomic_DNA"/>
</dbReference>
<dbReference type="OrthoDB" id="9810277at2"/>
<evidence type="ECO:0000313" key="1">
    <source>
        <dbReference type="EMBL" id="EIG52158.1"/>
    </source>
</evidence>
<dbReference type="InterPro" id="IPR027417">
    <property type="entry name" value="P-loop_NTPase"/>
</dbReference>
<proteinExistence type="predicted"/>
<protein>
    <submittedName>
        <fullName evidence="1">Putative kinase</fullName>
    </submittedName>
</protein>
<dbReference type="PANTHER" id="PTHR37807">
    <property type="entry name" value="OS07G0160300 PROTEIN"/>
    <property type="match status" value="1"/>
</dbReference>
<dbReference type="STRING" id="596152.DesU5LDRAFT_0452"/>
<dbReference type="GO" id="GO:0016301">
    <property type="term" value="F:kinase activity"/>
    <property type="evidence" value="ECO:0007669"/>
    <property type="project" value="UniProtKB-KW"/>
</dbReference>